<keyword evidence="4" id="KW-1185">Reference proteome</keyword>
<comment type="caution">
    <text evidence="3">The sequence shown here is derived from an EMBL/GenBank/DDBJ whole genome shotgun (WGS) entry which is preliminary data.</text>
</comment>
<dbReference type="OrthoDB" id="5578308at2759"/>
<feature type="compositionally biased region" description="Low complexity" evidence="1">
    <location>
        <begin position="44"/>
        <end position="92"/>
    </location>
</feature>
<evidence type="ECO:0000256" key="2">
    <source>
        <dbReference type="SAM" id="SignalP"/>
    </source>
</evidence>
<evidence type="ECO:0000313" key="3">
    <source>
        <dbReference type="EMBL" id="KAJ1926871.1"/>
    </source>
</evidence>
<gene>
    <name evidence="3" type="ORF">IWQ60_003421</name>
</gene>
<dbReference type="Proteomes" id="UP001150569">
    <property type="component" value="Unassembled WGS sequence"/>
</dbReference>
<keyword evidence="2" id="KW-0732">Signal</keyword>
<protein>
    <submittedName>
        <fullName evidence="3">Uncharacterized protein</fullName>
    </submittedName>
</protein>
<dbReference type="AlphaFoldDB" id="A0A9W8E0P8"/>
<feature type="chain" id="PRO_5040962100" evidence="2">
    <location>
        <begin position="25"/>
        <end position="302"/>
    </location>
</feature>
<sequence>MYLLCHRKLTLLLVFALASQAVHAQSSDTPPTGPTGSVVAEAVPSGPQAASLAPSSSSDPVSAAQLSNDPASVASLSSSSTTKPPSGSATAITSAVATTTSSGLYDTPPPGYLDDTSNHKKIAQYFSAFTELHAGQANDTVINLCGASKGETLSLPRGFVNELMQYGSGRAFGSIWLTIFSGVTETEPYGCYITGTKMPLGQRGGELYPFTSAASADFEMGQKVYVEFLVGMKLANGEIHNGCLSIEGQFTEPGSIGIYVFSQSNTKYFADFNKLPSHKAVLSTECWAKNTYDYSDDPTVSL</sequence>
<proteinExistence type="predicted"/>
<feature type="signal peptide" evidence="2">
    <location>
        <begin position="1"/>
        <end position="24"/>
    </location>
</feature>
<feature type="region of interest" description="Disordered" evidence="1">
    <location>
        <begin position="25"/>
        <end position="92"/>
    </location>
</feature>
<name>A0A9W8E0P8_9FUNG</name>
<organism evidence="3 4">
    <name type="scientific">Tieghemiomyces parasiticus</name>
    <dbReference type="NCBI Taxonomy" id="78921"/>
    <lineage>
        <taxon>Eukaryota</taxon>
        <taxon>Fungi</taxon>
        <taxon>Fungi incertae sedis</taxon>
        <taxon>Zoopagomycota</taxon>
        <taxon>Kickxellomycotina</taxon>
        <taxon>Dimargaritomycetes</taxon>
        <taxon>Dimargaritales</taxon>
        <taxon>Dimargaritaceae</taxon>
        <taxon>Tieghemiomyces</taxon>
    </lineage>
</organism>
<accession>A0A9W8E0P8</accession>
<evidence type="ECO:0000256" key="1">
    <source>
        <dbReference type="SAM" id="MobiDB-lite"/>
    </source>
</evidence>
<evidence type="ECO:0000313" key="4">
    <source>
        <dbReference type="Proteomes" id="UP001150569"/>
    </source>
</evidence>
<reference evidence="3" key="1">
    <citation type="submission" date="2022-07" db="EMBL/GenBank/DDBJ databases">
        <title>Phylogenomic reconstructions and comparative analyses of Kickxellomycotina fungi.</title>
        <authorList>
            <person name="Reynolds N.K."/>
            <person name="Stajich J.E."/>
            <person name="Barry K."/>
            <person name="Grigoriev I.V."/>
            <person name="Crous P."/>
            <person name="Smith M.E."/>
        </authorList>
    </citation>
    <scope>NUCLEOTIDE SEQUENCE</scope>
    <source>
        <strain evidence="3">RSA 861</strain>
    </source>
</reference>
<dbReference type="EMBL" id="JANBPT010000146">
    <property type="protein sequence ID" value="KAJ1926871.1"/>
    <property type="molecule type" value="Genomic_DNA"/>
</dbReference>